<protein>
    <submittedName>
        <fullName evidence="4">Glutathione synthase</fullName>
    </submittedName>
</protein>
<organism evidence="4 5">
    <name type="scientific">Streptomyces gilvifuscus</name>
    <dbReference type="NCBI Taxonomy" id="1550617"/>
    <lineage>
        <taxon>Bacteria</taxon>
        <taxon>Bacillati</taxon>
        <taxon>Actinomycetota</taxon>
        <taxon>Actinomycetes</taxon>
        <taxon>Kitasatosporales</taxon>
        <taxon>Streptomycetaceae</taxon>
        <taxon>Streptomyces</taxon>
    </lineage>
</organism>
<name>A0ABT5G355_9ACTN</name>
<dbReference type="InterPro" id="IPR011761">
    <property type="entry name" value="ATP-grasp"/>
</dbReference>
<dbReference type="SUPFAM" id="SSF56059">
    <property type="entry name" value="Glutathione synthetase ATP-binding domain-like"/>
    <property type="match status" value="1"/>
</dbReference>
<comment type="caution">
    <text evidence="4">The sequence shown here is derived from an EMBL/GenBank/DDBJ whole genome shotgun (WGS) entry which is preliminary data.</text>
</comment>
<evidence type="ECO:0000256" key="2">
    <source>
        <dbReference type="SAM" id="MobiDB-lite"/>
    </source>
</evidence>
<dbReference type="RefSeq" id="WP_272177729.1">
    <property type="nucleotide sequence ID" value="NZ_JAQOSK010000016.1"/>
</dbReference>
<dbReference type="EMBL" id="JAQOSK010000016">
    <property type="protein sequence ID" value="MDC2959274.1"/>
    <property type="molecule type" value="Genomic_DNA"/>
</dbReference>
<dbReference type="Gene3D" id="3.30.470.20">
    <property type="entry name" value="ATP-grasp fold, B domain"/>
    <property type="match status" value="1"/>
</dbReference>
<dbReference type="PROSITE" id="PS50975">
    <property type="entry name" value="ATP_GRASP"/>
    <property type="match status" value="1"/>
</dbReference>
<reference evidence="4 5" key="1">
    <citation type="journal article" date="2015" name="Int. J. Syst. Evol. Microbiol.">
        <title>Streptomyces gilvifuscus sp. nov., an actinomycete that produces antibacterial compounds isolated from soil.</title>
        <authorList>
            <person name="Nguyen T.M."/>
            <person name="Kim J."/>
        </authorList>
    </citation>
    <scope>NUCLEOTIDE SEQUENCE [LARGE SCALE GENOMIC DNA]</scope>
    <source>
        <strain evidence="4 5">T113</strain>
    </source>
</reference>
<keyword evidence="1" id="KW-0067">ATP-binding</keyword>
<proteinExistence type="predicted"/>
<evidence type="ECO:0000259" key="3">
    <source>
        <dbReference type="PROSITE" id="PS50975"/>
    </source>
</evidence>
<dbReference type="PANTHER" id="PTHR21621">
    <property type="entry name" value="RIBOSOMAL PROTEIN S6 MODIFICATION PROTEIN"/>
    <property type="match status" value="1"/>
</dbReference>
<sequence>MIVVCGIASELPVAMVLAQLGRLGLPHVVLHQRRFADTPLDLETAGTGVRGNVRVDWRRVDCADVTGLYTRVTDWRVLPEMRDANEAVVERCQAWHRTLSDWIEIAPGCVMNRAIASASNRSKPYQTQLIARAGFSVPETLVTDDPDLVHDFRARHGRLIYKSISATRSIVRLLDDAALDRLPLIADCPVQFQRYVPGVNVRVHVVAGDVFAGRIETNRVDYRYAHTDGGQAQLTAWRPPDNLAERCVSLTARLGLSLAGIDLLLADDGQTYCLEVNTSPAFSYFEYHTGQPIARAIARGLARGEDSPASPATESTADSALPPRDAGSPPPALRGGEPLRSQH</sequence>
<dbReference type="PANTHER" id="PTHR21621:SF0">
    <property type="entry name" value="BETA-CITRYLGLUTAMATE SYNTHASE B-RELATED"/>
    <property type="match status" value="1"/>
</dbReference>
<dbReference type="Pfam" id="PF08443">
    <property type="entry name" value="RimK"/>
    <property type="match status" value="1"/>
</dbReference>
<feature type="region of interest" description="Disordered" evidence="2">
    <location>
        <begin position="301"/>
        <end position="343"/>
    </location>
</feature>
<accession>A0ABT5G355</accession>
<dbReference type="Proteomes" id="UP001221328">
    <property type="component" value="Unassembled WGS sequence"/>
</dbReference>
<gene>
    <name evidence="4" type="ORF">PO587_33060</name>
</gene>
<keyword evidence="1" id="KW-0547">Nucleotide-binding</keyword>
<feature type="domain" description="ATP-grasp" evidence="3">
    <location>
        <begin position="127"/>
        <end position="302"/>
    </location>
</feature>
<evidence type="ECO:0000313" key="4">
    <source>
        <dbReference type="EMBL" id="MDC2959274.1"/>
    </source>
</evidence>
<dbReference type="InterPro" id="IPR013651">
    <property type="entry name" value="ATP-grasp_RimK-type"/>
</dbReference>
<evidence type="ECO:0000256" key="1">
    <source>
        <dbReference type="PROSITE-ProRule" id="PRU00409"/>
    </source>
</evidence>
<keyword evidence="5" id="KW-1185">Reference proteome</keyword>
<evidence type="ECO:0000313" key="5">
    <source>
        <dbReference type="Proteomes" id="UP001221328"/>
    </source>
</evidence>